<dbReference type="Proteomes" id="UP000001695">
    <property type="component" value="Chromosome"/>
</dbReference>
<accession>B2IIX4</accession>
<evidence type="ECO:0000313" key="2">
    <source>
        <dbReference type="Proteomes" id="UP000001695"/>
    </source>
</evidence>
<reference evidence="2" key="1">
    <citation type="submission" date="2008-03" db="EMBL/GenBank/DDBJ databases">
        <title>Complete sequence of chromosome of Beijerinckia indica subsp. indica ATCC 9039.</title>
        <authorList>
            <consortium name="US DOE Joint Genome Institute"/>
            <person name="Copeland A."/>
            <person name="Lucas S."/>
            <person name="Lapidus A."/>
            <person name="Glavina del Rio T."/>
            <person name="Dalin E."/>
            <person name="Tice H."/>
            <person name="Bruce D."/>
            <person name="Goodwin L."/>
            <person name="Pitluck S."/>
            <person name="LaButti K."/>
            <person name="Schmutz J."/>
            <person name="Larimer F."/>
            <person name="Land M."/>
            <person name="Hauser L."/>
            <person name="Kyrpides N."/>
            <person name="Mikhailova N."/>
            <person name="Dunfield P.F."/>
            <person name="Dedysh S.N."/>
            <person name="Liesack W."/>
            <person name="Saw J.H."/>
            <person name="Alam M."/>
            <person name="Chen Y."/>
            <person name="Murrell J.C."/>
            <person name="Richardson P."/>
        </authorList>
    </citation>
    <scope>NUCLEOTIDE SEQUENCE [LARGE SCALE GENOMIC DNA]</scope>
    <source>
        <strain evidence="2">ATCC 9039 / DSM 1715 / NCIMB 8712</strain>
    </source>
</reference>
<dbReference type="AlphaFoldDB" id="B2IIX4"/>
<reference evidence="1 2" key="2">
    <citation type="journal article" date="2010" name="J. Bacteriol.">
        <title>Complete genome sequence of Beijerinckia indica subsp. indica.</title>
        <authorList>
            <person name="Tamas I."/>
            <person name="Dedysh S.N."/>
            <person name="Liesack W."/>
            <person name="Stott M.B."/>
            <person name="Alam M."/>
            <person name="Murrell J.C."/>
            <person name="Dunfield P.F."/>
        </authorList>
    </citation>
    <scope>NUCLEOTIDE SEQUENCE [LARGE SCALE GENOMIC DNA]</scope>
    <source>
        <strain evidence="2">ATCC 9039 / DSM 1715 / NCIMB 8712</strain>
    </source>
</reference>
<sequence>MSHFLMCCVLIGAGIVSGMYLIEVAIAVIVARYLFADLLQAKINLIIAARQYGETQMIKNPINMTAVKPNEFPIAIASNMFTTAYSLPVERAPLSVEVIVSELGFRWVIQRQLYWKHQIAVTNFKLITSLTTHPSILNILSILAVPGQLQILCWSALVAPLVYTIL</sequence>
<dbReference type="RefSeq" id="WP_012385539.1">
    <property type="nucleotide sequence ID" value="NC_010581.1"/>
</dbReference>
<dbReference type="KEGG" id="bid:Bind_2591"/>
<gene>
    <name evidence="1" type="ordered locus">Bind_2591</name>
</gene>
<evidence type="ECO:0000313" key="1">
    <source>
        <dbReference type="EMBL" id="ACB96186.1"/>
    </source>
</evidence>
<protein>
    <submittedName>
        <fullName evidence="1">Uncharacterized protein</fullName>
    </submittedName>
</protein>
<keyword evidence="2" id="KW-1185">Reference proteome</keyword>
<proteinExistence type="predicted"/>
<dbReference type="HOGENOM" id="CLU_1599499_0_0_5"/>
<dbReference type="EMBL" id="CP001016">
    <property type="protein sequence ID" value="ACB96186.1"/>
    <property type="molecule type" value="Genomic_DNA"/>
</dbReference>
<name>B2IIX4_BEII9</name>
<organism evidence="1 2">
    <name type="scientific">Beijerinckia indica subsp. indica (strain ATCC 9039 / DSM 1715 / NCIMB 8712)</name>
    <dbReference type="NCBI Taxonomy" id="395963"/>
    <lineage>
        <taxon>Bacteria</taxon>
        <taxon>Pseudomonadati</taxon>
        <taxon>Pseudomonadota</taxon>
        <taxon>Alphaproteobacteria</taxon>
        <taxon>Hyphomicrobiales</taxon>
        <taxon>Beijerinckiaceae</taxon>
        <taxon>Beijerinckia</taxon>
    </lineage>
</organism>